<dbReference type="InterPro" id="IPR001128">
    <property type="entry name" value="Cyt_P450"/>
</dbReference>
<protein>
    <submittedName>
        <fullName evidence="8">Cytochrome P450</fullName>
    </submittedName>
</protein>
<dbReference type="OrthoDB" id="54272at2"/>
<evidence type="ECO:0000256" key="2">
    <source>
        <dbReference type="ARBA" id="ARBA00022617"/>
    </source>
</evidence>
<evidence type="ECO:0000256" key="6">
    <source>
        <dbReference type="ARBA" id="ARBA00023033"/>
    </source>
</evidence>
<dbReference type="PRINTS" id="PR00359">
    <property type="entry name" value="BP450"/>
</dbReference>
<dbReference type="InterPro" id="IPR002397">
    <property type="entry name" value="Cyt_P450_B"/>
</dbReference>
<dbReference type="PROSITE" id="PS00086">
    <property type="entry name" value="CYTOCHROME_P450"/>
    <property type="match status" value="1"/>
</dbReference>
<dbReference type="Gene3D" id="1.10.630.10">
    <property type="entry name" value="Cytochrome P450"/>
    <property type="match status" value="1"/>
</dbReference>
<name>A0A5P2DCN0_STRVZ</name>
<evidence type="ECO:0000256" key="5">
    <source>
        <dbReference type="ARBA" id="ARBA00023004"/>
    </source>
</evidence>
<dbReference type="Proteomes" id="UP000325211">
    <property type="component" value="Chromosome"/>
</dbReference>
<dbReference type="PANTHER" id="PTHR46696:SF1">
    <property type="entry name" value="CYTOCHROME P450 YJIB-RELATED"/>
    <property type="match status" value="1"/>
</dbReference>
<dbReference type="PANTHER" id="PTHR46696">
    <property type="entry name" value="P450, PUTATIVE (EUROFUNG)-RELATED"/>
    <property type="match status" value="1"/>
</dbReference>
<evidence type="ECO:0000256" key="3">
    <source>
        <dbReference type="ARBA" id="ARBA00022723"/>
    </source>
</evidence>
<keyword evidence="6 7" id="KW-0503">Monooxygenase</keyword>
<dbReference type="InterPro" id="IPR036396">
    <property type="entry name" value="Cyt_P450_sf"/>
</dbReference>
<comment type="similarity">
    <text evidence="1 7">Belongs to the cytochrome P450 family.</text>
</comment>
<organism evidence="8 9">
    <name type="scientific">Streptomyces venezuelae</name>
    <dbReference type="NCBI Taxonomy" id="54571"/>
    <lineage>
        <taxon>Bacteria</taxon>
        <taxon>Bacillati</taxon>
        <taxon>Actinomycetota</taxon>
        <taxon>Actinomycetes</taxon>
        <taxon>Kitasatosporales</taxon>
        <taxon>Streptomycetaceae</taxon>
        <taxon>Streptomyces</taxon>
    </lineage>
</organism>
<dbReference type="GO" id="GO:0005506">
    <property type="term" value="F:iron ion binding"/>
    <property type="evidence" value="ECO:0007669"/>
    <property type="project" value="InterPro"/>
</dbReference>
<keyword evidence="5 7" id="KW-0408">Iron</keyword>
<dbReference type="Pfam" id="PF00067">
    <property type="entry name" value="p450"/>
    <property type="match status" value="1"/>
</dbReference>
<gene>
    <name evidence="8" type="ORF">DEJ50_26485</name>
</gene>
<dbReference type="GO" id="GO:0004497">
    <property type="term" value="F:monooxygenase activity"/>
    <property type="evidence" value="ECO:0007669"/>
    <property type="project" value="UniProtKB-KW"/>
</dbReference>
<sequence length="399" mass="45021">MADFADRWGFAQDKFWLRGERPAETVEWNEELLRWEVFGYAEVNEALSNNDAYSADSGKLFGLDEETLKYFDGDLAQMTGPEHANIRKQVSHAFSPRFIEHLESRVLELSNHHADKVANMGRFNLLSDFVDEVAGIVFSELLGIPADDRTMFKVVDQNMDQQAQMTLVDQGSEDGYFEKLTKPLEPLREMLGKHVDAKTKDPKDDLISLLSQVKKLDGTPMTRDQIINFIIGILGAGHLATPLLCANTMLCLESFPEQYELVKADHSLIPGMLEESMRFLTPGAASYRATIQDVELGGKKIAKDQLLRVFLGAANRDPRQFTNPDDFDITRAPNPHLGFGRGAHYCVGGQMVRVETRIVFEVLFNRFPKLRVDTDIPPLFFNSPDFTGVRSGGMWVRID</sequence>
<dbReference type="GO" id="GO:0020037">
    <property type="term" value="F:heme binding"/>
    <property type="evidence" value="ECO:0007669"/>
    <property type="project" value="InterPro"/>
</dbReference>
<dbReference type="GO" id="GO:0016705">
    <property type="term" value="F:oxidoreductase activity, acting on paired donors, with incorporation or reduction of molecular oxygen"/>
    <property type="evidence" value="ECO:0007669"/>
    <property type="project" value="InterPro"/>
</dbReference>
<dbReference type="EMBL" id="CP029190">
    <property type="protein sequence ID" value="QES50849.1"/>
    <property type="molecule type" value="Genomic_DNA"/>
</dbReference>
<reference evidence="8 9" key="1">
    <citation type="submission" date="2018-05" db="EMBL/GenBank/DDBJ databases">
        <title>Streptomyces venezuelae.</title>
        <authorList>
            <person name="Kim W."/>
            <person name="Lee N."/>
            <person name="Cho B.-K."/>
        </authorList>
    </citation>
    <scope>NUCLEOTIDE SEQUENCE [LARGE SCALE GENOMIC DNA]</scope>
    <source>
        <strain evidence="8 9">ATCC 21782</strain>
    </source>
</reference>
<dbReference type="SUPFAM" id="SSF48264">
    <property type="entry name" value="Cytochrome P450"/>
    <property type="match status" value="1"/>
</dbReference>
<dbReference type="InterPro" id="IPR017972">
    <property type="entry name" value="Cyt_P450_CS"/>
</dbReference>
<evidence type="ECO:0000256" key="1">
    <source>
        <dbReference type="ARBA" id="ARBA00010617"/>
    </source>
</evidence>
<dbReference type="AlphaFoldDB" id="A0A5P2DCN0"/>
<accession>A0A5P2DCN0</accession>
<evidence type="ECO:0000256" key="4">
    <source>
        <dbReference type="ARBA" id="ARBA00023002"/>
    </source>
</evidence>
<evidence type="ECO:0000313" key="9">
    <source>
        <dbReference type="Proteomes" id="UP000325211"/>
    </source>
</evidence>
<evidence type="ECO:0000313" key="8">
    <source>
        <dbReference type="EMBL" id="QES50849.1"/>
    </source>
</evidence>
<dbReference type="FunFam" id="1.10.630.10:FF:000018">
    <property type="entry name" value="Cytochrome P450 monooxygenase"/>
    <property type="match status" value="1"/>
</dbReference>
<keyword evidence="4 7" id="KW-0560">Oxidoreductase</keyword>
<proteinExistence type="inferred from homology"/>
<keyword evidence="2 7" id="KW-0349">Heme</keyword>
<evidence type="ECO:0000256" key="7">
    <source>
        <dbReference type="RuleBase" id="RU000461"/>
    </source>
</evidence>
<keyword evidence="3 7" id="KW-0479">Metal-binding</keyword>
<dbReference type="RefSeq" id="WP_150210597.1">
    <property type="nucleotide sequence ID" value="NZ_CP029190.1"/>
</dbReference>